<dbReference type="KEGG" id="olu:OSTLU_31060"/>
<evidence type="ECO:0000313" key="4">
    <source>
        <dbReference type="EMBL" id="ABO95480.1"/>
    </source>
</evidence>
<dbReference type="InterPro" id="IPR003877">
    <property type="entry name" value="SPRY_dom"/>
</dbReference>
<dbReference type="InterPro" id="IPR013320">
    <property type="entry name" value="ConA-like_dom_sf"/>
</dbReference>
<dbReference type="Gene3D" id="2.60.120.920">
    <property type="match status" value="1"/>
</dbReference>
<dbReference type="PANTHER" id="PTHR10598:SF0">
    <property type="entry name" value="SET1_ASH2 HISTONE METHYLTRANSFERASE COMPLEX SUBUNIT ASH2"/>
    <property type="match status" value="1"/>
</dbReference>
<dbReference type="CDD" id="cd12872">
    <property type="entry name" value="SPRY_Ash2"/>
    <property type="match status" value="1"/>
</dbReference>
<dbReference type="InterPro" id="IPR043136">
    <property type="entry name" value="B30.2/SPRY_sf"/>
</dbReference>
<name>A4RVQ5_OSTLU</name>
<evidence type="ECO:0000256" key="2">
    <source>
        <dbReference type="ARBA" id="ARBA00023242"/>
    </source>
</evidence>
<dbReference type="InterPro" id="IPR001870">
    <property type="entry name" value="B30.2/SPRY"/>
</dbReference>
<keyword evidence="5" id="KW-1185">Reference proteome</keyword>
<dbReference type="OMA" id="WFARISR"/>
<dbReference type="GeneID" id="5001446"/>
<dbReference type="OrthoDB" id="10266026at2759"/>
<dbReference type="SUPFAM" id="SSF49899">
    <property type="entry name" value="Concanavalin A-like lectins/glucanases"/>
    <property type="match status" value="1"/>
</dbReference>
<dbReference type="RefSeq" id="XP_001417187.1">
    <property type="nucleotide sequence ID" value="XM_001417150.1"/>
</dbReference>
<dbReference type="HOGENOM" id="CLU_1356646_0_0_1"/>
<dbReference type="eggNOG" id="KOG2626">
    <property type="taxonomic scope" value="Eukaryota"/>
</dbReference>
<reference evidence="4 5" key="1">
    <citation type="journal article" date="2007" name="Proc. Natl. Acad. Sci. U.S.A.">
        <title>The tiny eukaryote Ostreococcus provides genomic insights into the paradox of plankton speciation.</title>
        <authorList>
            <person name="Palenik B."/>
            <person name="Grimwood J."/>
            <person name="Aerts A."/>
            <person name="Rouze P."/>
            <person name="Salamov A."/>
            <person name="Putnam N."/>
            <person name="Dupont C."/>
            <person name="Jorgensen R."/>
            <person name="Derelle E."/>
            <person name="Rombauts S."/>
            <person name="Zhou K."/>
            <person name="Otillar R."/>
            <person name="Merchant S.S."/>
            <person name="Podell S."/>
            <person name="Gaasterland T."/>
            <person name="Napoli C."/>
            <person name="Gendler K."/>
            <person name="Manuell A."/>
            <person name="Tai V."/>
            <person name="Vallon O."/>
            <person name="Piganeau G."/>
            <person name="Jancek S."/>
            <person name="Heijde M."/>
            <person name="Jabbari K."/>
            <person name="Bowler C."/>
            <person name="Lohr M."/>
            <person name="Robbens S."/>
            <person name="Werner G."/>
            <person name="Dubchak I."/>
            <person name="Pazour G.J."/>
            <person name="Ren Q."/>
            <person name="Paulsen I."/>
            <person name="Delwiche C."/>
            <person name="Schmutz J."/>
            <person name="Rokhsar D."/>
            <person name="Van de Peer Y."/>
            <person name="Moreau H."/>
            <person name="Grigoriev I.V."/>
        </authorList>
    </citation>
    <scope>NUCLEOTIDE SEQUENCE [LARGE SCALE GENOMIC DNA]</scope>
    <source>
        <strain evidence="4 5">CCE9901</strain>
    </source>
</reference>
<dbReference type="InterPro" id="IPR037353">
    <property type="entry name" value="ASH2"/>
</dbReference>
<gene>
    <name evidence="4" type="ORF">OSTLU_31060</name>
</gene>
<dbReference type="EMBL" id="CP000584">
    <property type="protein sequence ID" value="ABO95480.1"/>
    <property type="molecule type" value="Genomic_DNA"/>
</dbReference>
<dbReference type="STRING" id="436017.A4RVQ5"/>
<dbReference type="GO" id="GO:0000976">
    <property type="term" value="F:transcription cis-regulatory region binding"/>
    <property type="evidence" value="ECO:0007669"/>
    <property type="project" value="TreeGrafter"/>
</dbReference>
<protein>
    <recommendedName>
        <fullName evidence="3">B30.2/SPRY domain-containing protein</fullName>
    </recommendedName>
</protein>
<accession>A4RVQ5</accession>
<proteinExistence type="predicted"/>
<evidence type="ECO:0000313" key="5">
    <source>
        <dbReference type="Proteomes" id="UP000001568"/>
    </source>
</evidence>
<organism evidence="4 5">
    <name type="scientific">Ostreococcus lucimarinus (strain CCE9901)</name>
    <dbReference type="NCBI Taxonomy" id="436017"/>
    <lineage>
        <taxon>Eukaryota</taxon>
        <taxon>Viridiplantae</taxon>
        <taxon>Chlorophyta</taxon>
        <taxon>Mamiellophyceae</taxon>
        <taxon>Mamiellales</taxon>
        <taxon>Bathycoccaceae</taxon>
        <taxon>Ostreococcus</taxon>
    </lineage>
</organism>
<dbReference type="Proteomes" id="UP000001568">
    <property type="component" value="Chromosome 4"/>
</dbReference>
<dbReference type="PROSITE" id="PS50188">
    <property type="entry name" value="B302_SPRY"/>
    <property type="match status" value="1"/>
</dbReference>
<feature type="domain" description="B30.2/SPRY" evidence="3">
    <location>
        <begin position="1"/>
        <end position="183"/>
    </location>
</feature>
<evidence type="ECO:0000259" key="3">
    <source>
        <dbReference type="PROSITE" id="PS50188"/>
    </source>
</evidence>
<dbReference type="Gramene" id="ABO95480">
    <property type="protein sequence ID" value="ABO95480"/>
    <property type="gene ID" value="OSTLU_31060"/>
</dbReference>
<dbReference type="GO" id="GO:0048188">
    <property type="term" value="C:Set1C/COMPASS complex"/>
    <property type="evidence" value="ECO:0007669"/>
    <property type="project" value="InterPro"/>
</dbReference>
<dbReference type="Pfam" id="PF00622">
    <property type="entry name" value="SPRY"/>
    <property type="match status" value="1"/>
</dbReference>
<keyword evidence="2" id="KW-0539">Nucleus</keyword>
<evidence type="ECO:0000256" key="1">
    <source>
        <dbReference type="ARBA" id="ARBA00004123"/>
    </source>
</evidence>
<dbReference type="PANTHER" id="PTHR10598">
    <property type="entry name" value="SET1/ASH2 HISTONE METHYLTRANSFERASE COMPLEX SUBUNIT ASH2"/>
    <property type="match status" value="1"/>
</dbReference>
<dbReference type="AlphaFoldDB" id="A4RVQ5"/>
<comment type="subcellular location">
    <subcellularLocation>
        <location evidence="1">Nucleus</location>
    </subcellularLocation>
</comment>
<dbReference type="SMART" id="SM00449">
    <property type="entry name" value="SPRY"/>
    <property type="match status" value="1"/>
</dbReference>
<sequence>MATSVGAGGRCASQGREGCTFSSRCGHRAARGPQCTGVDRGVAYYETALERLGATGFARVGVASREANLDASVGADAHGYAFIQRTGSVVHDRAPAPYADARVKEGDVVGVCLNLEISDAQSWFARISRRLRRRDSSYIEFYLNGLSLGRAFVNEITPGTYYPCVSLFTMPHQIEPATVRMNFHPPWIAPPKSQLQHRGFGE</sequence>